<keyword evidence="1" id="KW-0597">Phosphoprotein</keyword>
<organism evidence="4 5">
    <name type="scientific">Gilvimarinus japonicus</name>
    <dbReference type="NCBI Taxonomy" id="1796469"/>
    <lineage>
        <taxon>Bacteria</taxon>
        <taxon>Pseudomonadati</taxon>
        <taxon>Pseudomonadota</taxon>
        <taxon>Gammaproteobacteria</taxon>
        <taxon>Cellvibrionales</taxon>
        <taxon>Cellvibrionaceae</taxon>
        <taxon>Gilvimarinus</taxon>
    </lineage>
</organism>
<reference evidence="5" key="1">
    <citation type="journal article" date="2019" name="Int. J. Syst. Evol. Microbiol.">
        <title>The Global Catalogue of Microorganisms (GCM) 10K type strain sequencing project: providing services to taxonomists for standard genome sequencing and annotation.</title>
        <authorList>
            <consortium name="The Broad Institute Genomics Platform"/>
            <consortium name="The Broad Institute Genome Sequencing Center for Infectious Disease"/>
            <person name="Wu L."/>
            <person name="Ma J."/>
        </authorList>
    </citation>
    <scope>NUCLEOTIDE SEQUENCE [LARGE SCALE GENOMIC DNA]</scope>
    <source>
        <strain evidence="5">KCTC 52141</strain>
    </source>
</reference>
<evidence type="ECO:0000313" key="4">
    <source>
        <dbReference type="EMBL" id="MFC3154793.1"/>
    </source>
</evidence>
<dbReference type="EMBL" id="JBHRTL010000006">
    <property type="protein sequence ID" value="MFC3154793.1"/>
    <property type="molecule type" value="Genomic_DNA"/>
</dbReference>
<dbReference type="InterPro" id="IPR052020">
    <property type="entry name" value="Cyclic_di-GMP/3'3'-cGAMP_PDE"/>
</dbReference>
<sequence length="339" mass="36724">MEGSKTILVVDDTPENIDVLVGLLSSEYRVRAATRGIKALELAASDHPPDLILLDIMMPEMDGFEVCRRLKADPITASIPVIFVTAKIAVADEIKGFELGAVDYLSKPVSPPILLRRVKTQLALADQNHALERIVAERTAELELSRLQVVHCLGRAAASRERGSNAHALRISRYSRLLGEEAGMGPTDAALLLNASLMYDVGKIGLPDSALEVASNPGKGARAVIEAEIKMGVRILGNDNSDLLTMARTIVTTFRESFDGSGYPRGLTGRDIPLVGRIVAIANMFETLTTQRAQTEAYPVPEALIQLEACAGIQFDPELVRRFCRAEAEILEIKSVLGD</sequence>
<dbReference type="PROSITE" id="PS50110">
    <property type="entry name" value="RESPONSE_REGULATORY"/>
    <property type="match status" value="1"/>
</dbReference>
<accession>A0ABV7HQ06</accession>
<feature type="modified residue" description="4-aspartylphosphate" evidence="1">
    <location>
        <position position="55"/>
    </location>
</feature>
<dbReference type="CDD" id="cd00077">
    <property type="entry name" value="HDc"/>
    <property type="match status" value="1"/>
</dbReference>
<dbReference type="Gene3D" id="1.10.3210.10">
    <property type="entry name" value="Hypothetical protein af1432"/>
    <property type="match status" value="1"/>
</dbReference>
<feature type="domain" description="HD-GYP" evidence="3">
    <location>
        <begin position="142"/>
        <end position="339"/>
    </location>
</feature>
<dbReference type="Pfam" id="PF00072">
    <property type="entry name" value="Response_reg"/>
    <property type="match status" value="1"/>
</dbReference>
<dbReference type="PROSITE" id="PS51832">
    <property type="entry name" value="HD_GYP"/>
    <property type="match status" value="1"/>
</dbReference>
<dbReference type="SUPFAM" id="SSF109604">
    <property type="entry name" value="HD-domain/PDEase-like"/>
    <property type="match status" value="1"/>
</dbReference>
<evidence type="ECO:0000313" key="5">
    <source>
        <dbReference type="Proteomes" id="UP001595548"/>
    </source>
</evidence>
<dbReference type="Gene3D" id="3.40.50.2300">
    <property type="match status" value="1"/>
</dbReference>
<evidence type="ECO:0000259" key="2">
    <source>
        <dbReference type="PROSITE" id="PS50110"/>
    </source>
</evidence>
<dbReference type="PANTHER" id="PTHR45228:SF5">
    <property type="entry name" value="CYCLIC DI-GMP PHOSPHODIESTERASE VC_1348-RELATED"/>
    <property type="match status" value="1"/>
</dbReference>
<dbReference type="RefSeq" id="WP_382415228.1">
    <property type="nucleotide sequence ID" value="NZ_AP031500.1"/>
</dbReference>
<dbReference type="CDD" id="cd19920">
    <property type="entry name" value="REC_PA4781-like"/>
    <property type="match status" value="1"/>
</dbReference>
<dbReference type="InterPro" id="IPR037522">
    <property type="entry name" value="HD_GYP_dom"/>
</dbReference>
<dbReference type="InterPro" id="IPR011006">
    <property type="entry name" value="CheY-like_superfamily"/>
</dbReference>
<dbReference type="InterPro" id="IPR003607">
    <property type="entry name" value="HD/PDEase_dom"/>
</dbReference>
<evidence type="ECO:0000256" key="1">
    <source>
        <dbReference type="PROSITE-ProRule" id="PRU00169"/>
    </source>
</evidence>
<name>A0ABV7HQ06_9GAMM</name>
<feature type="domain" description="Response regulatory" evidence="2">
    <location>
        <begin position="6"/>
        <end position="122"/>
    </location>
</feature>
<dbReference type="SMART" id="SM00448">
    <property type="entry name" value="REC"/>
    <property type="match status" value="1"/>
</dbReference>
<dbReference type="SUPFAM" id="SSF52172">
    <property type="entry name" value="CheY-like"/>
    <property type="match status" value="1"/>
</dbReference>
<comment type="caution">
    <text evidence="4">The sequence shown here is derived from an EMBL/GenBank/DDBJ whole genome shotgun (WGS) entry which is preliminary data.</text>
</comment>
<evidence type="ECO:0000259" key="3">
    <source>
        <dbReference type="PROSITE" id="PS51832"/>
    </source>
</evidence>
<dbReference type="InterPro" id="IPR001789">
    <property type="entry name" value="Sig_transdc_resp-reg_receiver"/>
</dbReference>
<dbReference type="Pfam" id="PF13487">
    <property type="entry name" value="HD_5"/>
    <property type="match status" value="1"/>
</dbReference>
<proteinExistence type="predicted"/>
<dbReference type="PANTHER" id="PTHR45228">
    <property type="entry name" value="CYCLIC DI-GMP PHOSPHODIESTERASE TM_0186-RELATED"/>
    <property type="match status" value="1"/>
</dbReference>
<protein>
    <submittedName>
        <fullName evidence="4">Two-component system response regulator</fullName>
    </submittedName>
</protein>
<keyword evidence="5" id="KW-1185">Reference proteome</keyword>
<gene>
    <name evidence="4" type="ORF">ACFOEB_06210</name>
</gene>
<dbReference type="Proteomes" id="UP001595548">
    <property type="component" value="Unassembled WGS sequence"/>
</dbReference>